<feature type="transmembrane region" description="Helical" evidence="1">
    <location>
        <begin position="157"/>
        <end position="181"/>
    </location>
</feature>
<evidence type="ECO:0000313" key="3">
    <source>
        <dbReference type="EMBL" id="KDR82179.1"/>
    </source>
</evidence>
<dbReference type="AlphaFoldDB" id="A0A067TQH6"/>
<evidence type="ECO:0000256" key="1">
    <source>
        <dbReference type="SAM" id="Phobius"/>
    </source>
</evidence>
<keyword evidence="1" id="KW-0812">Transmembrane</keyword>
<evidence type="ECO:0000313" key="4">
    <source>
        <dbReference type="Proteomes" id="UP000027222"/>
    </source>
</evidence>
<dbReference type="InterPro" id="IPR045340">
    <property type="entry name" value="DUF6533"/>
</dbReference>
<feature type="transmembrane region" description="Helical" evidence="1">
    <location>
        <begin position="90"/>
        <end position="111"/>
    </location>
</feature>
<dbReference type="EMBL" id="KL142370">
    <property type="protein sequence ID" value="KDR82179.1"/>
    <property type="molecule type" value="Genomic_DNA"/>
</dbReference>
<organism evidence="3 4">
    <name type="scientific">Galerina marginata (strain CBS 339.88)</name>
    <dbReference type="NCBI Taxonomy" id="685588"/>
    <lineage>
        <taxon>Eukaryota</taxon>
        <taxon>Fungi</taxon>
        <taxon>Dikarya</taxon>
        <taxon>Basidiomycota</taxon>
        <taxon>Agaricomycotina</taxon>
        <taxon>Agaricomycetes</taxon>
        <taxon>Agaricomycetidae</taxon>
        <taxon>Agaricales</taxon>
        <taxon>Agaricineae</taxon>
        <taxon>Strophariaceae</taxon>
        <taxon>Galerina</taxon>
    </lineage>
</organism>
<evidence type="ECO:0000259" key="2">
    <source>
        <dbReference type="Pfam" id="PF20151"/>
    </source>
</evidence>
<feature type="domain" description="DUF6533" evidence="2">
    <location>
        <begin position="24"/>
        <end position="67"/>
    </location>
</feature>
<reference evidence="4" key="1">
    <citation type="journal article" date="2014" name="Proc. Natl. Acad. Sci. U.S.A.">
        <title>Extensive sampling of basidiomycete genomes demonstrates inadequacy of the white-rot/brown-rot paradigm for wood decay fungi.</title>
        <authorList>
            <person name="Riley R."/>
            <person name="Salamov A.A."/>
            <person name="Brown D.W."/>
            <person name="Nagy L.G."/>
            <person name="Floudas D."/>
            <person name="Held B.W."/>
            <person name="Levasseur A."/>
            <person name="Lombard V."/>
            <person name="Morin E."/>
            <person name="Otillar R."/>
            <person name="Lindquist E.A."/>
            <person name="Sun H."/>
            <person name="LaButti K.M."/>
            <person name="Schmutz J."/>
            <person name="Jabbour D."/>
            <person name="Luo H."/>
            <person name="Baker S.E."/>
            <person name="Pisabarro A.G."/>
            <person name="Walton J.D."/>
            <person name="Blanchette R.A."/>
            <person name="Henrissat B."/>
            <person name="Martin F."/>
            <person name="Cullen D."/>
            <person name="Hibbett D.S."/>
            <person name="Grigoriev I.V."/>
        </authorList>
    </citation>
    <scope>NUCLEOTIDE SEQUENCE [LARGE SCALE GENOMIC DNA]</scope>
    <source>
        <strain evidence="4">CBS 339.88</strain>
    </source>
</reference>
<dbReference type="Proteomes" id="UP000027222">
    <property type="component" value="Unassembled WGS sequence"/>
</dbReference>
<protein>
    <recommendedName>
        <fullName evidence="2">DUF6533 domain-containing protein</fullName>
    </recommendedName>
</protein>
<dbReference type="Pfam" id="PF20151">
    <property type="entry name" value="DUF6533"/>
    <property type="match status" value="1"/>
</dbReference>
<feature type="transmembrane region" description="Helical" evidence="1">
    <location>
        <begin position="123"/>
        <end position="145"/>
    </location>
</feature>
<proteinExistence type="predicted"/>
<name>A0A067TQH6_GALM3</name>
<dbReference type="HOGENOM" id="CLU_035509_11_3_1"/>
<keyword evidence="1" id="KW-0472">Membrane</keyword>
<accession>A0A067TQH6</accession>
<gene>
    <name evidence="3" type="ORF">GALMADRAFT_276742</name>
</gene>
<sequence>MTSALSNGDLIKAIFSHTLTTHFDVAASTLLVFDILLTLPREIDLVWKSEWNFMKALYLFQRYLPLIDTVTLTLYHQLGRHVSIAECHRIYYTIGWLMSFGFASSELILTLRAWAVWNRNKRLTMLLPIAWILVWGPVIGFQIIFLPSIKVGDPPYVGFPGCFVIKTNTALSLCFIMLMIWDTYKYNPNSTLFDVVYRDALSIFNVVAIKTFPKNLTVKQSGYQFLLLTLERCLHSILSSRVLLDLRLFARHGSRWSEGLTNFIAEEDER</sequence>
<keyword evidence="4" id="KW-1185">Reference proteome</keyword>
<dbReference type="OrthoDB" id="2867313at2759"/>
<keyword evidence="1" id="KW-1133">Transmembrane helix</keyword>